<dbReference type="EMBL" id="JARK01001402">
    <property type="protein sequence ID" value="EYC08328.1"/>
    <property type="molecule type" value="Genomic_DNA"/>
</dbReference>
<dbReference type="STRING" id="53326.A0A016U129"/>
<evidence type="ECO:0000313" key="4">
    <source>
        <dbReference type="EMBL" id="EYC08328.1"/>
    </source>
</evidence>
<keyword evidence="2" id="KW-0808">Transferase</keyword>
<evidence type="ECO:0000313" key="5">
    <source>
        <dbReference type="Proteomes" id="UP000024635"/>
    </source>
</evidence>
<evidence type="ECO:0000256" key="3">
    <source>
        <dbReference type="SAM" id="Phobius"/>
    </source>
</evidence>
<dbReference type="GO" id="GO:0005975">
    <property type="term" value="P:carbohydrate metabolic process"/>
    <property type="evidence" value="ECO:0007669"/>
    <property type="project" value="InterPro"/>
</dbReference>
<dbReference type="OrthoDB" id="5815225at2759"/>
<feature type="transmembrane region" description="Helical" evidence="3">
    <location>
        <begin position="6"/>
        <end position="23"/>
    </location>
</feature>
<organism evidence="4 5">
    <name type="scientific">Ancylostoma ceylanicum</name>
    <dbReference type="NCBI Taxonomy" id="53326"/>
    <lineage>
        <taxon>Eukaryota</taxon>
        <taxon>Metazoa</taxon>
        <taxon>Ecdysozoa</taxon>
        <taxon>Nematoda</taxon>
        <taxon>Chromadorea</taxon>
        <taxon>Rhabditida</taxon>
        <taxon>Rhabditina</taxon>
        <taxon>Rhabditomorpha</taxon>
        <taxon>Strongyloidea</taxon>
        <taxon>Ancylostomatidae</taxon>
        <taxon>Ancylostomatinae</taxon>
        <taxon>Ancylostoma</taxon>
    </lineage>
</organism>
<dbReference type="InterPro" id="IPR052501">
    <property type="entry name" value="Alpha-1-2_FucT"/>
</dbReference>
<protein>
    <recommendedName>
        <fullName evidence="6">L-Fucosyltransferase</fullName>
    </recommendedName>
</protein>
<accession>A0A016U129</accession>
<dbReference type="PANTHER" id="PTHR22898">
    <property type="entry name" value="UNCHARACTERIZED GLYCOSOL TRANSFERASE-RELATED"/>
    <property type="match status" value="1"/>
</dbReference>
<dbReference type="AlphaFoldDB" id="A0A016U129"/>
<evidence type="ECO:0008006" key="6">
    <source>
        <dbReference type="Google" id="ProtNLM"/>
    </source>
</evidence>
<gene>
    <name evidence="4" type="primary">Acey_s0066.g3702</name>
    <name evidence="4" type="ORF">Y032_0066g3702</name>
</gene>
<keyword evidence="1" id="KW-0328">Glycosyltransferase</keyword>
<name>A0A016U129_9BILA</name>
<keyword evidence="3" id="KW-1133">Transmembrane helix</keyword>
<keyword evidence="3" id="KW-0812">Transmembrane</keyword>
<dbReference type="Proteomes" id="UP000024635">
    <property type="component" value="Unassembled WGS sequence"/>
</dbReference>
<dbReference type="InterPro" id="IPR002516">
    <property type="entry name" value="Glyco_trans_11"/>
</dbReference>
<feature type="transmembrane region" description="Helical" evidence="3">
    <location>
        <begin position="265"/>
        <end position="286"/>
    </location>
</feature>
<evidence type="ECO:0000256" key="2">
    <source>
        <dbReference type="ARBA" id="ARBA00022679"/>
    </source>
</evidence>
<dbReference type="GO" id="GO:0016020">
    <property type="term" value="C:membrane"/>
    <property type="evidence" value="ECO:0007669"/>
    <property type="project" value="InterPro"/>
</dbReference>
<dbReference type="PANTHER" id="PTHR22898:SF3">
    <property type="entry name" value="ALPHA-1,2-FUCOSYLTRANSFERASE-RELATED"/>
    <property type="match status" value="1"/>
</dbReference>
<dbReference type="GO" id="GO:0008107">
    <property type="term" value="F:galactoside 2-alpha-L-fucosyltransferase activity"/>
    <property type="evidence" value="ECO:0007669"/>
    <property type="project" value="InterPro"/>
</dbReference>
<reference evidence="5" key="1">
    <citation type="journal article" date="2015" name="Nat. Genet.">
        <title>The genome and transcriptome of the zoonotic hookworm Ancylostoma ceylanicum identify infection-specific gene families.</title>
        <authorList>
            <person name="Schwarz E.M."/>
            <person name="Hu Y."/>
            <person name="Antoshechkin I."/>
            <person name="Miller M.M."/>
            <person name="Sternberg P.W."/>
            <person name="Aroian R.V."/>
        </authorList>
    </citation>
    <scope>NUCLEOTIDE SEQUENCE</scope>
    <source>
        <strain evidence="5">HY135</strain>
    </source>
</reference>
<comment type="caution">
    <text evidence="4">The sequence shown here is derived from an EMBL/GenBank/DDBJ whole genome shotgun (WGS) entry which is preliminary data.</text>
</comment>
<dbReference type="CDD" id="cd11301">
    <property type="entry name" value="Fut1_Fut2_like"/>
    <property type="match status" value="1"/>
</dbReference>
<keyword evidence="3" id="KW-0472">Membrane</keyword>
<dbReference type="Pfam" id="PF01531">
    <property type="entry name" value="Glyco_transf_11"/>
    <property type="match status" value="1"/>
</dbReference>
<evidence type="ECO:0000256" key="1">
    <source>
        <dbReference type="ARBA" id="ARBA00022676"/>
    </source>
</evidence>
<keyword evidence="5" id="KW-1185">Reference proteome</keyword>
<proteinExistence type="predicted"/>
<sequence>MSVLWKYFIACMLVVQFVFLMHVHKWQYVKKKNAPKKFVGFHLNYGRLGNQLFHLITGYGIARTLNRTHYLPFEDGVIQHVEKYLQSFKQVFPRLEQTYVVAQKGTAETVVPFAGSCCVYDEPLRLSNRTDKYLLLDFYYGQNPRYFEDYLPDVHNILQFSEEIRRNGSELVDPLMIHHSNSMCIHIRRTDFIERNISTDMMITVRAANDIARKKNISHFMIFGDDKDFMRNMSRVIVEEGHWQANAALISKFDDSMDLYAASRLCRAFLITAVTSSFGWWLAFFIPDQTAVYYLPDTRQHGDKKPSKELFLKSWNKYSG</sequence>